<feature type="region of interest" description="Disordered" evidence="6">
    <location>
        <begin position="299"/>
        <end position="400"/>
    </location>
</feature>
<organism evidence="8">
    <name type="scientific">Tetraselmis sp. GSL018</name>
    <dbReference type="NCBI Taxonomy" id="582737"/>
    <lineage>
        <taxon>Eukaryota</taxon>
        <taxon>Viridiplantae</taxon>
        <taxon>Chlorophyta</taxon>
        <taxon>core chlorophytes</taxon>
        <taxon>Chlorodendrophyceae</taxon>
        <taxon>Chlorodendrales</taxon>
        <taxon>Chlorodendraceae</taxon>
        <taxon>Tetraselmis</taxon>
    </lineage>
</organism>
<feature type="domain" description="JmjC" evidence="7">
    <location>
        <begin position="87"/>
        <end position="227"/>
    </location>
</feature>
<feature type="compositionally biased region" description="Basic and acidic residues" evidence="6">
    <location>
        <begin position="9"/>
        <end position="27"/>
    </location>
</feature>
<dbReference type="PANTHER" id="PTHR23123">
    <property type="entry name" value="PHD/F-BOX CONTAINING PROTEIN"/>
    <property type="match status" value="1"/>
</dbReference>
<dbReference type="Gene3D" id="2.60.120.650">
    <property type="entry name" value="Cupin"/>
    <property type="match status" value="1"/>
</dbReference>
<feature type="compositionally biased region" description="Low complexity" evidence="6">
    <location>
        <begin position="577"/>
        <end position="590"/>
    </location>
</feature>
<keyword evidence="4" id="KW-0805">Transcription regulation</keyword>
<evidence type="ECO:0000256" key="5">
    <source>
        <dbReference type="ARBA" id="ARBA00023163"/>
    </source>
</evidence>
<dbReference type="GO" id="GO:0016491">
    <property type="term" value="F:oxidoreductase activity"/>
    <property type="evidence" value="ECO:0007669"/>
    <property type="project" value="UniProtKB-KW"/>
</dbReference>
<proteinExistence type="predicted"/>
<accession>A0A061QUQ3</accession>
<dbReference type="InterPro" id="IPR003347">
    <property type="entry name" value="JmjC_dom"/>
</dbReference>
<feature type="region of interest" description="Disordered" evidence="6">
    <location>
        <begin position="1"/>
        <end position="39"/>
    </location>
</feature>
<gene>
    <name evidence="8" type="primary">FBXL10_11</name>
    <name evidence="8" type="ORF">TSPGSL018_24422</name>
</gene>
<feature type="compositionally biased region" description="Basic residues" evidence="6">
    <location>
        <begin position="333"/>
        <end position="342"/>
    </location>
</feature>
<dbReference type="SUPFAM" id="SSF51197">
    <property type="entry name" value="Clavaminate synthase-like"/>
    <property type="match status" value="1"/>
</dbReference>
<dbReference type="EMBL" id="GBEZ01024988">
    <property type="protein sequence ID" value="JAC62056.1"/>
    <property type="molecule type" value="Transcribed_RNA"/>
</dbReference>
<sequence>MESVDDEAESSRVKLSDRGVDAAEGRPPRSGIQSDSQGRVAGRSIANGVLTKGISNESRTRILALVELGLSGTGPGAATAAPAAVQRSDVFRKIAAESPAKGGGLLQDFYASMSPSGTFRDFAFAPCCTAFWMHVNSGKQVLCCIPPTRHNLASYVAWVRRGDHGAGFFGAIAEQVVCVELQPGDTLLVPAGWLVAQAAVDDTLIFGGAFLNAGGLGGLLRAMAACDCLKAKGNRRAEELLWLAARHLAAECLKAAPEQDLLAARRRIRSGDGGFAAVTGVLAELSPVGLSHASRAHAVEDARGSDLQSCSSADLQRADESSGGNHPSAPKAMKIKIIGRRRATSEEGEKDGHEASQAEGKPPERKLKVKLGGRLAGTSASSQDPSAAGRETLLGSGGPQLRRKVKLKMGNSVVAENQATKATRLKTRTGAPLEDIPQVDGAADEPDSDWVQPEQGDALAGGGGGLPSRGAEPTGRDAATPRDPAGKGTAEVPDTQMPNASGPGDAEAAPKLSGPREYVADSVTGVGDPSVQPAAGLAPPEWSRAPKQIGADQAGLHAAAISASGTAPPREALVEGPAHQAQAAPAARRPPALRKEASLLSRQLAEGRETRPPALDISHRPHRALSEASRIGLAQHAGAKPAFLEGASERNTPTPSAGPATHRAWRRRP</sequence>
<reference evidence="8" key="1">
    <citation type="submission" date="2014-05" db="EMBL/GenBank/DDBJ databases">
        <title>The transcriptome of the halophilic microalga Tetraselmis sp. GSL018 isolated from the Great Salt Lake, Utah.</title>
        <authorList>
            <person name="Jinkerson R.E."/>
            <person name="D'Adamo S."/>
            <person name="Posewitz M.C."/>
        </authorList>
    </citation>
    <scope>NUCLEOTIDE SEQUENCE</scope>
    <source>
        <strain evidence="8">GSL018</strain>
    </source>
</reference>
<feature type="region of interest" description="Disordered" evidence="6">
    <location>
        <begin position="419"/>
        <end position="669"/>
    </location>
</feature>
<keyword evidence="2" id="KW-0560">Oxidoreductase</keyword>
<keyword evidence="5" id="KW-0804">Transcription</keyword>
<evidence type="ECO:0000256" key="6">
    <source>
        <dbReference type="SAM" id="MobiDB-lite"/>
    </source>
</evidence>
<evidence type="ECO:0000256" key="3">
    <source>
        <dbReference type="ARBA" id="ARBA00023004"/>
    </source>
</evidence>
<evidence type="ECO:0000259" key="7">
    <source>
        <dbReference type="PROSITE" id="PS51184"/>
    </source>
</evidence>
<dbReference type="AlphaFoldDB" id="A0A061QUQ3"/>
<name>A0A061QUQ3_9CHLO</name>
<protein>
    <submittedName>
        <fullName evidence="8">F-box and leucine-rich repeat protein 10/11</fullName>
    </submittedName>
</protein>
<evidence type="ECO:0000256" key="1">
    <source>
        <dbReference type="ARBA" id="ARBA00022723"/>
    </source>
</evidence>
<evidence type="ECO:0000256" key="4">
    <source>
        <dbReference type="ARBA" id="ARBA00023015"/>
    </source>
</evidence>
<evidence type="ECO:0000313" key="8">
    <source>
        <dbReference type="EMBL" id="JAC62056.1"/>
    </source>
</evidence>
<keyword evidence="3" id="KW-0408">Iron</keyword>
<keyword evidence="1" id="KW-0479">Metal-binding</keyword>
<feature type="compositionally biased region" description="Basic and acidic residues" evidence="6">
    <location>
        <begin position="343"/>
        <end position="366"/>
    </location>
</feature>
<dbReference type="PROSITE" id="PS51184">
    <property type="entry name" value="JMJC"/>
    <property type="match status" value="1"/>
</dbReference>
<evidence type="ECO:0000256" key="2">
    <source>
        <dbReference type="ARBA" id="ARBA00023002"/>
    </source>
</evidence>
<dbReference type="InterPro" id="IPR050690">
    <property type="entry name" value="JHDM1_Histone_Demethylase"/>
</dbReference>
<dbReference type="GO" id="GO:0046872">
    <property type="term" value="F:metal ion binding"/>
    <property type="evidence" value="ECO:0007669"/>
    <property type="project" value="UniProtKB-KW"/>
</dbReference>